<dbReference type="GO" id="GO:0048284">
    <property type="term" value="P:organelle fusion"/>
    <property type="evidence" value="ECO:0007669"/>
    <property type="project" value="TreeGrafter"/>
</dbReference>
<feature type="compositionally biased region" description="Polar residues" evidence="10">
    <location>
        <begin position="703"/>
        <end position="721"/>
    </location>
</feature>
<keyword evidence="3" id="KW-0479">Metal-binding</keyword>
<protein>
    <recommendedName>
        <fullName evidence="15">RING-type E3 ubiquitin transferase</fullName>
    </recommendedName>
</protein>
<dbReference type="InterPro" id="IPR016024">
    <property type="entry name" value="ARM-type_fold"/>
</dbReference>
<name>A0AAD9FT26_PAPLA</name>
<dbReference type="EMBL" id="JAODAN010000003">
    <property type="protein sequence ID" value="KAK1925638.1"/>
    <property type="molecule type" value="Genomic_DNA"/>
</dbReference>
<keyword evidence="6" id="KW-0653">Protein transport</keyword>
<dbReference type="InterPro" id="IPR057307">
    <property type="entry name" value="PEP5_VPS11_N"/>
</dbReference>
<evidence type="ECO:0000256" key="4">
    <source>
        <dbReference type="ARBA" id="ARBA00022771"/>
    </source>
</evidence>
<dbReference type="GO" id="GO:0030897">
    <property type="term" value="C:HOPS complex"/>
    <property type="evidence" value="ECO:0007669"/>
    <property type="project" value="TreeGrafter"/>
</dbReference>
<dbReference type="CDD" id="cd16688">
    <property type="entry name" value="RING-H2_Vps11"/>
    <property type="match status" value="1"/>
</dbReference>
<evidence type="ECO:0000256" key="3">
    <source>
        <dbReference type="ARBA" id="ARBA00022723"/>
    </source>
</evidence>
<keyword evidence="4" id="KW-0863">Zinc-finger</keyword>
<dbReference type="SUPFAM" id="SSF48371">
    <property type="entry name" value="ARM repeat"/>
    <property type="match status" value="1"/>
</dbReference>
<feature type="coiled-coil region" evidence="9">
    <location>
        <begin position="979"/>
        <end position="1013"/>
    </location>
</feature>
<dbReference type="InterPro" id="IPR000547">
    <property type="entry name" value="Clathrin_H-chain/VPS_repeat"/>
</dbReference>
<feature type="domain" description="PEP5/VPS11 N-terminal" evidence="12">
    <location>
        <begin position="38"/>
        <end position="419"/>
    </location>
</feature>
<dbReference type="PANTHER" id="PTHR23323">
    <property type="entry name" value="VACUOLAR PROTEIN SORTING-ASSOCIATED PROTEIN"/>
    <property type="match status" value="1"/>
</dbReference>
<feature type="region of interest" description="Disordered" evidence="10">
    <location>
        <begin position="1"/>
        <end position="36"/>
    </location>
</feature>
<organism evidence="13 14">
    <name type="scientific">Papiliotrema laurentii</name>
    <name type="common">Cryptococcus laurentii</name>
    <dbReference type="NCBI Taxonomy" id="5418"/>
    <lineage>
        <taxon>Eukaryota</taxon>
        <taxon>Fungi</taxon>
        <taxon>Dikarya</taxon>
        <taxon>Basidiomycota</taxon>
        <taxon>Agaricomycotina</taxon>
        <taxon>Tremellomycetes</taxon>
        <taxon>Tremellales</taxon>
        <taxon>Rhynchogastremaceae</taxon>
        <taxon>Papiliotrema</taxon>
    </lineage>
</organism>
<evidence type="ECO:0000256" key="8">
    <source>
        <dbReference type="PROSITE-ProRule" id="PRU01006"/>
    </source>
</evidence>
<evidence type="ECO:0000256" key="10">
    <source>
        <dbReference type="SAM" id="MobiDB-lite"/>
    </source>
</evidence>
<keyword evidence="5" id="KW-0862">Zinc</keyword>
<feature type="region of interest" description="Disordered" evidence="10">
    <location>
        <begin position="687"/>
        <end position="727"/>
    </location>
</feature>
<evidence type="ECO:0000313" key="14">
    <source>
        <dbReference type="Proteomes" id="UP001182556"/>
    </source>
</evidence>
<feature type="repeat" description="CHCR" evidence="8">
    <location>
        <begin position="476"/>
        <end position="635"/>
    </location>
</feature>
<dbReference type="InterPro" id="IPR016528">
    <property type="entry name" value="VPS11"/>
</dbReference>
<dbReference type="PANTHER" id="PTHR23323:SF24">
    <property type="entry name" value="VACUOLAR PROTEIN SORTING-ASSOCIATED PROTEIN 11 HOMOLOG"/>
    <property type="match status" value="1"/>
</dbReference>
<dbReference type="SUPFAM" id="SSF50978">
    <property type="entry name" value="WD40 repeat-like"/>
    <property type="match status" value="1"/>
</dbReference>
<dbReference type="Pfam" id="PF23341">
    <property type="entry name" value="PEP5_VPS11_N"/>
    <property type="match status" value="1"/>
</dbReference>
<feature type="domain" description="Vacuolar protein sorting protein 11 C-terminal" evidence="11">
    <location>
        <begin position="1064"/>
        <end position="1107"/>
    </location>
</feature>
<dbReference type="GO" id="GO:0006886">
    <property type="term" value="P:intracellular protein transport"/>
    <property type="evidence" value="ECO:0007669"/>
    <property type="project" value="UniProtKB-UniRule"/>
</dbReference>
<keyword evidence="2" id="KW-0813">Transport</keyword>
<sequence>MAGTSAAVPSQTSTSIVRLSADAGTRTDSQAPTSTPQWRQFTFFDLEAVKDTEDTDQPPSFIRQTKPPLVITPTSPLSPLPAAVILSSAQTVTLLDRHFVPTREFRAWESNGRATALAEAGGLLVGIGEDDTSRYPVLKIWDLTREEKKKNGGTGGPVLMRNVRIQHGQRPHPVSSIALTSNLSHLAIGLGDGTVLLYRHLLQSLTTSPTALTSLPKARVIHESPEPITGLGFREPSSSARSLSGPKAPDSDKPGASTVSILIVTTNRVLSAVVSGRGSEARTIDDKGSGLGCAAMGWDRRNMIIARDEGIFLYGPEDRGECYAYEGTKSSISVFKHNLIITSPPFFPSATSNSATVRNYVKNDTSGSSSDIAKVTIFDLQNKLIGYSGTFKEGVRHVFHQWGEIFVLGSENKLSRLDEHSVMAKLEVLYRRNLYTLAISLAKSSEIGEAGVADIHRRYGDYLYSKGDYDGAMDQFVRTLGYVQPSYVIRKFLDAQRIENLTTYLQELHSRNLANPDHTTLLLNCYTKTGDKSRLDAFIKAEVGRSGSASAGVDELPFDLDTAIRVCRQAGFFEHATYLAKKWGRHEDYLRIQIEDAEQYDDALRYLRSLGPEACEINMLLYGRMLLQHEPEATTELLIDLCSGQLGRKPSVAPASDKLDNGTTGNTGPAVLSYLGVNKVAGLFTADSPSSVPNTGGAGSRMNGASTEQAQEATDANNSASADVVPAYDPPSPRQYFAHFVDHQTLFIKFLESVASTLWKQKVSVDIRPDNIAKSPRPAELPEDDDPKSIDQRAVWNTLLELYLSSFRTSDREARKVARSKALGLLADKDKPYDPAHAMILCSTAGFTDGLVGLWESMVMYEDVLRFWMDQDKDAESAANGASTNGDDNTFDEAHRHPSDEVLRCMDLYGPTNLHLYPLVLRYLTSSTRVLSRQSSHIRRILAAIDEHRILPPLAVVQLLSRNGVASVGTVKEWLKSKVEETRQDVQSDKRLVESYRNETKEKEKQLKDIANTDVPETFQVTRCAACQGQLDLPSVHFMCKHSYHQRCLSDSDPECILCARQHSIIREVRRGQTRLADRHDLFLDEVHEAEDGFAVVAGAFGRGLMNKQVDE</sequence>
<evidence type="ECO:0000256" key="1">
    <source>
        <dbReference type="ARBA" id="ARBA00004184"/>
    </source>
</evidence>
<feature type="compositionally biased region" description="Polar residues" evidence="10">
    <location>
        <begin position="7"/>
        <end position="17"/>
    </location>
</feature>
<dbReference type="InterPro" id="IPR057308">
    <property type="entry name" value="CHCR_PEP5_VPS11"/>
</dbReference>
<dbReference type="InterPro" id="IPR024763">
    <property type="entry name" value="VPS11_C"/>
</dbReference>
<evidence type="ECO:0000256" key="5">
    <source>
        <dbReference type="ARBA" id="ARBA00022833"/>
    </source>
</evidence>
<dbReference type="AlphaFoldDB" id="A0AAD9FT26"/>
<evidence type="ECO:0000259" key="12">
    <source>
        <dbReference type="Pfam" id="PF23341"/>
    </source>
</evidence>
<accession>A0AAD9FT26</accession>
<evidence type="ECO:0000256" key="7">
    <source>
        <dbReference type="ARBA" id="ARBA00023136"/>
    </source>
</evidence>
<dbReference type="Proteomes" id="UP001182556">
    <property type="component" value="Unassembled WGS sequence"/>
</dbReference>
<dbReference type="PROSITE" id="PS50236">
    <property type="entry name" value="CHCR"/>
    <property type="match status" value="1"/>
</dbReference>
<evidence type="ECO:0000259" key="11">
    <source>
        <dbReference type="Pfam" id="PF12451"/>
    </source>
</evidence>
<dbReference type="GO" id="GO:0008270">
    <property type="term" value="F:zinc ion binding"/>
    <property type="evidence" value="ECO:0007669"/>
    <property type="project" value="UniProtKB-KW"/>
</dbReference>
<dbReference type="GO" id="GO:0007033">
    <property type="term" value="P:vacuole organization"/>
    <property type="evidence" value="ECO:0007669"/>
    <property type="project" value="TreeGrafter"/>
</dbReference>
<feature type="region of interest" description="Disordered" evidence="10">
    <location>
        <begin position="227"/>
        <end position="256"/>
    </location>
</feature>
<evidence type="ECO:0000256" key="9">
    <source>
        <dbReference type="SAM" id="Coils"/>
    </source>
</evidence>
<dbReference type="InterPro" id="IPR036322">
    <property type="entry name" value="WD40_repeat_dom_sf"/>
</dbReference>
<dbReference type="GO" id="GO:0005768">
    <property type="term" value="C:endosome"/>
    <property type="evidence" value="ECO:0007669"/>
    <property type="project" value="TreeGrafter"/>
</dbReference>
<feature type="compositionally biased region" description="Polar residues" evidence="10">
    <location>
        <begin position="26"/>
        <end position="36"/>
    </location>
</feature>
<keyword evidence="7" id="KW-0472">Membrane</keyword>
<dbReference type="GO" id="GO:0007032">
    <property type="term" value="P:endosome organization"/>
    <property type="evidence" value="ECO:0007669"/>
    <property type="project" value="TreeGrafter"/>
</dbReference>
<proteinExistence type="predicted"/>
<reference evidence="13" key="1">
    <citation type="submission" date="2023-02" db="EMBL/GenBank/DDBJ databases">
        <title>Identification and recombinant expression of a fungal hydrolase from Papiliotrema laurentii that hydrolyzes apple cutin and clears colloidal polyester polyurethane.</title>
        <authorList>
            <consortium name="DOE Joint Genome Institute"/>
            <person name="Roman V.A."/>
            <person name="Bojanowski C."/>
            <person name="Crable B.R."/>
            <person name="Wagner D.N."/>
            <person name="Hung C.S."/>
            <person name="Nadeau L.J."/>
            <person name="Schratz L."/>
            <person name="Haridas S."/>
            <person name="Pangilinan J."/>
            <person name="Lipzen A."/>
            <person name="Na H."/>
            <person name="Yan M."/>
            <person name="Ng V."/>
            <person name="Grigoriev I.V."/>
            <person name="Spatafora J.W."/>
            <person name="Barlow D."/>
            <person name="Biffinger J."/>
            <person name="Kelley-Loughnane N."/>
            <person name="Varaljay V.A."/>
            <person name="Crookes-Goodson W.J."/>
        </authorList>
    </citation>
    <scope>NUCLEOTIDE SEQUENCE</scope>
    <source>
        <strain evidence="13">5307AH</strain>
    </source>
</reference>
<keyword evidence="14" id="KW-1185">Reference proteome</keyword>
<gene>
    <name evidence="13" type="ORF">DB88DRAFT_484578</name>
</gene>
<comment type="subcellular location">
    <subcellularLocation>
        <location evidence="1">Endomembrane system</location>
        <topology evidence="1">Peripheral membrane protein</topology>
    </subcellularLocation>
</comment>
<evidence type="ECO:0008006" key="15">
    <source>
        <dbReference type="Google" id="ProtNLM"/>
    </source>
</evidence>
<comment type="caution">
    <text evidence="13">The sequence shown here is derived from an EMBL/GenBank/DDBJ whole genome shotgun (WGS) entry which is preliminary data.</text>
</comment>
<dbReference type="PIRSF" id="PIRSF007860">
    <property type="entry name" value="VPS11"/>
    <property type="match status" value="1"/>
</dbReference>
<dbReference type="GO" id="GO:0030674">
    <property type="term" value="F:protein-macromolecule adaptor activity"/>
    <property type="evidence" value="ECO:0007669"/>
    <property type="project" value="TreeGrafter"/>
</dbReference>
<evidence type="ECO:0000313" key="13">
    <source>
        <dbReference type="EMBL" id="KAK1925638.1"/>
    </source>
</evidence>
<evidence type="ECO:0000256" key="2">
    <source>
        <dbReference type="ARBA" id="ARBA00022448"/>
    </source>
</evidence>
<dbReference type="GO" id="GO:0006904">
    <property type="term" value="P:vesicle docking involved in exocytosis"/>
    <property type="evidence" value="ECO:0007669"/>
    <property type="project" value="TreeGrafter"/>
</dbReference>
<dbReference type="Pfam" id="PF12451">
    <property type="entry name" value="VPS11_C"/>
    <property type="match status" value="1"/>
</dbReference>
<dbReference type="Pfam" id="PF23356">
    <property type="entry name" value="TPR_PEP5_VPS11"/>
    <property type="match status" value="2"/>
</dbReference>
<evidence type="ECO:0000256" key="6">
    <source>
        <dbReference type="ARBA" id="ARBA00022927"/>
    </source>
</evidence>
<keyword evidence="9" id="KW-0175">Coiled coil</keyword>